<organism evidence="2 3">
    <name type="scientific">Niabella drilacis (strain DSM 25811 / CCM 8410 / CCUG 62505 / LMG 26954 / E90)</name>
    <dbReference type="NCBI Taxonomy" id="1285928"/>
    <lineage>
        <taxon>Bacteria</taxon>
        <taxon>Pseudomonadati</taxon>
        <taxon>Bacteroidota</taxon>
        <taxon>Chitinophagia</taxon>
        <taxon>Chitinophagales</taxon>
        <taxon>Chitinophagaceae</taxon>
        <taxon>Niabella</taxon>
    </lineage>
</organism>
<accession>A0A1G6V3N8</accession>
<dbReference type="RefSeq" id="WP_090391299.1">
    <property type="nucleotide sequence ID" value="NZ_FMZO01000009.1"/>
</dbReference>
<dbReference type="AlphaFoldDB" id="A0A1G6V3N8"/>
<feature type="chain" id="PRO_5011477782" evidence="1">
    <location>
        <begin position="20"/>
        <end position="275"/>
    </location>
</feature>
<sequence>MHYFYLAPFLFFLTTASVAQNNSVVGQINLINIHGLRAPDSIVTLGVTLKNTSSRDIYIPYTSHTMLSKQKGMLILYKDGKYYDRLNDYIFSGKSLSFVPPSKDTNVVIQSLHGYPTVERYNSKNLSRFLNYIFDSISLINYDKNAKASIASHYIYSNPDFSEPVPKSRLTAYINNECLFLQAGETHSNYFVVFLNTNKLKPGDYEIRYEPYLHVPSKNSKDGLAAFSNLEMILQYKQYIPQRIDCAPFFLKIVKSKPEINGSPKLAIESAFIDE</sequence>
<evidence type="ECO:0000313" key="2">
    <source>
        <dbReference type="EMBL" id="SDD47587.1"/>
    </source>
</evidence>
<gene>
    <name evidence="2" type="ORF">SAMN04487894_109165</name>
</gene>
<protein>
    <submittedName>
        <fullName evidence="2">Uncharacterized protein</fullName>
    </submittedName>
</protein>
<dbReference type="Proteomes" id="UP000198757">
    <property type="component" value="Unassembled WGS sequence"/>
</dbReference>
<evidence type="ECO:0000256" key="1">
    <source>
        <dbReference type="SAM" id="SignalP"/>
    </source>
</evidence>
<name>A0A1G6V3N8_NIADE</name>
<dbReference type="EMBL" id="FMZO01000009">
    <property type="protein sequence ID" value="SDD47587.1"/>
    <property type="molecule type" value="Genomic_DNA"/>
</dbReference>
<proteinExistence type="predicted"/>
<evidence type="ECO:0000313" key="3">
    <source>
        <dbReference type="Proteomes" id="UP000198757"/>
    </source>
</evidence>
<reference evidence="3" key="1">
    <citation type="submission" date="2016-10" db="EMBL/GenBank/DDBJ databases">
        <authorList>
            <person name="Varghese N."/>
            <person name="Submissions S."/>
        </authorList>
    </citation>
    <scope>NUCLEOTIDE SEQUENCE [LARGE SCALE GENOMIC DNA]</scope>
    <source>
        <strain evidence="3">DSM 25811 / CCM 8410 / LMG 26954 / E90</strain>
    </source>
</reference>
<keyword evidence="1" id="KW-0732">Signal</keyword>
<keyword evidence="3" id="KW-1185">Reference proteome</keyword>
<feature type="signal peptide" evidence="1">
    <location>
        <begin position="1"/>
        <end position="19"/>
    </location>
</feature>